<dbReference type="InterPro" id="IPR014982">
    <property type="entry name" value="GSCFA"/>
</dbReference>
<comment type="caution">
    <text evidence="2">The sequence shown here is derived from an EMBL/GenBank/DDBJ whole genome shotgun (WGS) entry which is preliminary data.</text>
</comment>
<evidence type="ECO:0000259" key="1">
    <source>
        <dbReference type="Pfam" id="PF08885"/>
    </source>
</evidence>
<dbReference type="Pfam" id="PF08885">
    <property type="entry name" value="GSCFA"/>
    <property type="match status" value="1"/>
</dbReference>
<dbReference type="Gene3D" id="3.40.50.1110">
    <property type="entry name" value="SGNH hydrolase"/>
    <property type="match status" value="1"/>
</dbReference>
<reference evidence="2 3" key="1">
    <citation type="submission" date="2024-06" db="EMBL/GenBank/DDBJ databases">
        <title>Genomic Encyclopedia of Type Strains, Phase IV (KMG-IV): sequencing the most valuable type-strain genomes for metagenomic binning, comparative biology and taxonomic classification.</title>
        <authorList>
            <person name="Goeker M."/>
        </authorList>
    </citation>
    <scope>NUCLEOTIDE SEQUENCE [LARGE SCALE GENOMIC DNA]</scope>
    <source>
        <strain evidence="2 3">DSM 29388</strain>
    </source>
</reference>
<gene>
    <name evidence="2" type="ORF">ABID46_001582</name>
</gene>
<organism evidence="2 3">
    <name type="scientific">Moheibacter stercoris</name>
    <dbReference type="NCBI Taxonomy" id="1628251"/>
    <lineage>
        <taxon>Bacteria</taxon>
        <taxon>Pseudomonadati</taxon>
        <taxon>Bacteroidota</taxon>
        <taxon>Flavobacteriia</taxon>
        <taxon>Flavobacteriales</taxon>
        <taxon>Weeksellaceae</taxon>
        <taxon>Moheibacter</taxon>
    </lineage>
</organism>
<sequence length="330" mass="38773">MQFRTELQIPESDRKISHSHKILGIGSCFVDNIGEKMEESKFQVLLNPFGTLFHPLAMENALARMHSLTYYTQDEIFKYKELYFSWDHHTSFSQTTLKATLEKINNELEMANNFLQNADCFILTFGTSWVYKLKELGLFVANCHKVPNPNFQKYLLTDTQIKSSIKNCFNLIFDINPNAQIITTISPVRHTKDGMVENNISKSRLISNLCDVAMQYENVDYFPAFELMMDDLRDYRFYKEDLIHPNETAIQYIWEKFSDTYFEKSTQEKIAIAKKIQLSLAHRPMNTNTTAYKEFLYKTQKHIETVEDKFPKDSFMMEKLLVRKLMTNAN</sequence>
<dbReference type="InterPro" id="IPR036514">
    <property type="entry name" value="SGNH_hydro_sf"/>
</dbReference>
<dbReference type="RefSeq" id="WP_354508792.1">
    <property type="nucleotide sequence ID" value="NZ_JBEPMO010000008.1"/>
</dbReference>
<dbReference type="SUPFAM" id="SSF52266">
    <property type="entry name" value="SGNH hydrolase"/>
    <property type="match status" value="1"/>
</dbReference>
<protein>
    <submittedName>
        <fullName evidence="2">Lysophospholipase L1-like esterase</fullName>
    </submittedName>
</protein>
<keyword evidence="3" id="KW-1185">Reference proteome</keyword>
<evidence type="ECO:0000313" key="2">
    <source>
        <dbReference type="EMBL" id="MET3731998.1"/>
    </source>
</evidence>
<name>A0ABV2LTV0_9FLAO</name>
<proteinExistence type="predicted"/>
<accession>A0ABV2LTV0</accession>
<evidence type="ECO:0000313" key="3">
    <source>
        <dbReference type="Proteomes" id="UP001549146"/>
    </source>
</evidence>
<dbReference type="Proteomes" id="UP001549146">
    <property type="component" value="Unassembled WGS sequence"/>
</dbReference>
<feature type="domain" description="GSCFA" evidence="1">
    <location>
        <begin position="21"/>
        <end position="257"/>
    </location>
</feature>
<dbReference type="EMBL" id="JBEPMO010000008">
    <property type="protein sequence ID" value="MET3731998.1"/>
    <property type="molecule type" value="Genomic_DNA"/>
</dbReference>